<dbReference type="OrthoDB" id="9797575at2"/>
<gene>
    <name evidence="10" type="ORF">AAV99_08505</name>
</gene>
<keyword evidence="5" id="KW-0717">Septation</keyword>
<dbReference type="PANTHER" id="PTHR34981">
    <property type="entry name" value="CELL DIVISION PROTEIN ZAPA"/>
    <property type="match status" value="1"/>
</dbReference>
<dbReference type="GO" id="GO:0032153">
    <property type="term" value="C:cell division site"/>
    <property type="evidence" value="ECO:0007669"/>
    <property type="project" value="TreeGrafter"/>
</dbReference>
<evidence type="ECO:0000256" key="1">
    <source>
        <dbReference type="ARBA" id="ARBA00004496"/>
    </source>
</evidence>
<proteinExistence type="predicted"/>
<comment type="subcellular location">
    <subcellularLocation>
        <location evidence="1">Cytoplasm</location>
    </subcellularLocation>
</comment>
<dbReference type="PANTHER" id="PTHR34981:SF1">
    <property type="entry name" value="CELL DIVISION PROTEIN ZAPA"/>
    <property type="match status" value="1"/>
</dbReference>
<evidence type="ECO:0000256" key="9">
    <source>
        <dbReference type="ARBA" id="ARBA00033158"/>
    </source>
</evidence>
<protein>
    <recommendedName>
        <fullName evidence="2">Cell division protein ZapA</fullName>
    </recommendedName>
    <alternativeName>
        <fullName evidence="9">Z ring-associated protein ZapA</fullName>
    </alternativeName>
</protein>
<dbReference type="GO" id="GO:0043093">
    <property type="term" value="P:FtsZ-dependent cytokinesis"/>
    <property type="evidence" value="ECO:0007669"/>
    <property type="project" value="TreeGrafter"/>
</dbReference>
<evidence type="ECO:0000256" key="6">
    <source>
        <dbReference type="ARBA" id="ARBA00023306"/>
    </source>
</evidence>
<dbReference type="SUPFAM" id="SSF102829">
    <property type="entry name" value="Cell division protein ZapA-like"/>
    <property type="match status" value="1"/>
</dbReference>
<dbReference type="GO" id="GO:0000917">
    <property type="term" value="P:division septum assembly"/>
    <property type="evidence" value="ECO:0007669"/>
    <property type="project" value="UniProtKB-KW"/>
</dbReference>
<keyword evidence="6" id="KW-0131">Cell cycle</keyword>
<dbReference type="GO" id="GO:0000921">
    <property type="term" value="P:septin ring assembly"/>
    <property type="evidence" value="ECO:0007669"/>
    <property type="project" value="TreeGrafter"/>
</dbReference>
<dbReference type="Proteomes" id="UP000053455">
    <property type="component" value="Unassembled WGS sequence"/>
</dbReference>
<dbReference type="PATRIC" id="fig|874156.12.peg.1749"/>
<keyword evidence="11" id="KW-1185">Reference proteome</keyword>
<evidence type="ECO:0000313" key="10">
    <source>
        <dbReference type="EMBL" id="KLI63753.1"/>
    </source>
</evidence>
<dbReference type="Gene3D" id="3.30.160.880">
    <property type="entry name" value="Cell division protein ZapA protomer, N-terminal domain"/>
    <property type="match status" value="1"/>
</dbReference>
<evidence type="ECO:0000256" key="5">
    <source>
        <dbReference type="ARBA" id="ARBA00023210"/>
    </source>
</evidence>
<comment type="subunit">
    <text evidence="8">Homodimer. Interacts with FtsZ.</text>
</comment>
<evidence type="ECO:0000256" key="4">
    <source>
        <dbReference type="ARBA" id="ARBA00022618"/>
    </source>
</evidence>
<dbReference type="InterPro" id="IPR042233">
    <property type="entry name" value="Cell_div_ZapA_N"/>
</dbReference>
<dbReference type="AlphaFoldDB" id="A0A0H0XMB9"/>
<dbReference type="InterPro" id="IPR036192">
    <property type="entry name" value="Cell_div_ZapA-like_sf"/>
</dbReference>
<evidence type="ECO:0000256" key="2">
    <source>
        <dbReference type="ARBA" id="ARBA00015195"/>
    </source>
</evidence>
<dbReference type="GO" id="GO:0005829">
    <property type="term" value="C:cytosol"/>
    <property type="evidence" value="ECO:0007669"/>
    <property type="project" value="TreeGrafter"/>
</dbReference>
<accession>A0A0H0XMB9</accession>
<reference evidence="10 11" key="1">
    <citation type="submission" date="2015-04" db="EMBL/GenBank/DDBJ databases">
        <title>The draft genome sequence of Erythrobacter marinus HWDM-33.</title>
        <authorList>
            <person name="Zhuang L."/>
            <person name="Liu Y."/>
            <person name="Shao Z."/>
        </authorList>
    </citation>
    <scope>NUCLEOTIDE SEQUENCE [LARGE SCALE GENOMIC DNA]</scope>
    <source>
        <strain evidence="10 11">HWDM-33</strain>
    </source>
</reference>
<dbReference type="GO" id="GO:0030428">
    <property type="term" value="C:cell septum"/>
    <property type="evidence" value="ECO:0007669"/>
    <property type="project" value="TreeGrafter"/>
</dbReference>
<dbReference type="InterPro" id="IPR007838">
    <property type="entry name" value="Cell_div_ZapA-like"/>
</dbReference>
<keyword evidence="3" id="KW-0963">Cytoplasm</keyword>
<evidence type="ECO:0000313" key="11">
    <source>
        <dbReference type="Proteomes" id="UP000053455"/>
    </source>
</evidence>
<keyword evidence="4" id="KW-0132">Cell division</keyword>
<dbReference type="STRING" id="874156.GCA_001021555_01617"/>
<evidence type="ECO:0000256" key="7">
    <source>
        <dbReference type="ARBA" id="ARBA00024910"/>
    </source>
</evidence>
<name>A0A0H0XMB9_9SPHN</name>
<organism evidence="10 11">
    <name type="scientific">Aurantiacibacter marinus</name>
    <dbReference type="NCBI Taxonomy" id="874156"/>
    <lineage>
        <taxon>Bacteria</taxon>
        <taxon>Pseudomonadati</taxon>
        <taxon>Pseudomonadota</taxon>
        <taxon>Alphaproteobacteria</taxon>
        <taxon>Sphingomonadales</taxon>
        <taxon>Erythrobacteraceae</taxon>
        <taxon>Aurantiacibacter</taxon>
    </lineage>
</organism>
<dbReference type="Pfam" id="PF05164">
    <property type="entry name" value="ZapA"/>
    <property type="match status" value="1"/>
</dbReference>
<dbReference type="RefSeq" id="WP_047093568.1">
    <property type="nucleotide sequence ID" value="NZ_LBHU01000002.1"/>
</dbReference>
<sequence length="101" mass="10835">MSNVTLEIVGRRYTIACAEGEEAHIQMLGASIDKKLSALENLTNQSPERVLLYAALLLADELHETKSADPALPENSAAELESLADRLESVAMQLETGPADA</sequence>
<dbReference type="EMBL" id="LBHU01000002">
    <property type="protein sequence ID" value="KLI63753.1"/>
    <property type="molecule type" value="Genomic_DNA"/>
</dbReference>
<evidence type="ECO:0000256" key="8">
    <source>
        <dbReference type="ARBA" id="ARBA00026068"/>
    </source>
</evidence>
<comment type="caution">
    <text evidence="10">The sequence shown here is derived from an EMBL/GenBank/DDBJ whole genome shotgun (WGS) entry which is preliminary data.</text>
</comment>
<comment type="function">
    <text evidence="7">Activator of cell division through the inhibition of FtsZ GTPase activity, therefore promoting FtsZ assembly into bundles of protofilaments necessary for the formation of the division Z ring. It is recruited early at mid-cell but it is not essential for cell division.</text>
</comment>
<evidence type="ECO:0000256" key="3">
    <source>
        <dbReference type="ARBA" id="ARBA00022490"/>
    </source>
</evidence>